<accession>A0A421AXJ5</accession>
<name>A0A421AXJ5_9PSEU</name>
<dbReference type="OrthoDB" id="3514174at2"/>
<comment type="caution">
    <text evidence="1">The sequence shown here is derived from an EMBL/GenBank/DDBJ whole genome shotgun (WGS) entry which is preliminary data.</text>
</comment>
<organism evidence="1 2">
    <name type="scientific">Actinokineospora cianjurensis</name>
    <dbReference type="NCBI Taxonomy" id="585224"/>
    <lineage>
        <taxon>Bacteria</taxon>
        <taxon>Bacillati</taxon>
        <taxon>Actinomycetota</taxon>
        <taxon>Actinomycetes</taxon>
        <taxon>Pseudonocardiales</taxon>
        <taxon>Pseudonocardiaceae</taxon>
        <taxon>Actinokineospora</taxon>
    </lineage>
</organism>
<proteinExistence type="predicted"/>
<gene>
    <name evidence="1" type="ORF">CLV68_5610</name>
</gene>
<reference evidence="1 2" key="1">
    <citation type="submission" date="2018-10" db="EMBL/GenBank/DDBJ databases">
        <title>Genomic Encyclopedia of Archaeal and Bacterial Type Strains, Phase II (KMG-II): from individual species to whole genera.</title>
        <authorList>
            <person name="Goeker M."/>
        </authorList>
    </citation>
    <scope>NUCLEOTIDE SEQUENCE [LARGE SCALE GENOMIC DNA]</scope>
    <source>
        <strain evidence="1 2">DSM 45657</strain>
    </source>
</reference>
<evidence type="ECO:0000313" key="2">
    <source>
        <dbReference type="Proteomes" id="UP000282454"/>
    </source>
</evidence>
<dbReference type="EMBL" id="RCDD01000006">
    <property type="protein sequence ID" value="RLK54577.1"/>
    <property type="molecule type" value="Genomic_DNA"/>
</dbReference>
<dbReference type="Proteomes" id="UP000282454">
    <property type="component" value="Unassembled WGS sequence"/>
</dbReference>
<dbReference type="AlphaFoldDB" id="A0A421AXJ5"/>
<dbReference type="RefSeq" id="WP_147460186.1">
    <property type="nucleotide sequence ID" value="NZ_RCDD01000006.1"/>
</dbReference>
<sequence length="572" mass="60839">MSTGGTGTTCPVCLLADPVGTHCPGCGWVLSAGPWAGAPSRARAESFAAAFERACRGWDLAAAALAAGYPEAGDLARFERLTGLARGPRPERADLVAAVEASTVKRKALGTVAEVITPLLLSDAVVVDIAASGITVVHLGTDHLGRPGVRSAQRWCWHSLGLPDDDDRARFALAGGEPVVLDLPRWPDGAVVLNRLAGWRALDETLDPSGVHVVGADEPAIDDALVLELAKDVPQRHGSGLVLIDVAADGRTTVVVQPLFPQGATAADSPEAVVRVAAPPQDEPVLLAVVAGSAGTPPWRRTPISTTTVELAPDREHAVRFRLTGPCTVEVVEPDAEPAPAAWTGAIDQVPARYRRHDSAADLVVAVELGGSAFARRQELALALVDAIERGHPAPASVRVAVLAYSDHKGRMPQQVLAVREFGGVATARDFLDDLRATPVLDPRAAPVEDALWAAASLPWRSVARTLVVLGSRPPHPTEHCPNGHRWDDLVRRLERDDVHRVAVWDQPERRDPESAEWTTAAWSALTRPHTPLRADWVAADRLAADARVLGRTGPTATLPFPLTRLPQEEPR</sequence>
<keyword evidence="2" id="KW-1185">Reference proteome</keyword>
<protein>
    <submittedName>
        <fullName evidence="1">Uncharacterized protein</fullName>
    </submittedName>
</protein>
<evidence type="ECO:0000313" key="1">
    <source>
        <dbReference type="EMBL" id="RLK54577.1"/>
    </source>
</evidence>